<dbReference type="InterPro" id="IPR000160">
    <property type="entry name" value="GGDEF_dom"/>
</dbReference>
<keyword evidence="1" id="KW-0812">Transmembrane</keyword>
<dbReference type="RefSeq" id="WP_010621202.1">
    <property type="nucleotide sequence ID" value="NZ_AZGF01000037.1"/>
</dbReference>
<name>A0A0R1W0N2_9LACO</name>
<dbReference type="SUPFAM" id="SSF55073">
    <property type="entry name" value="Nucleotide cyclase"/>
    <property type="match status" value="1"/>
</dbReference>
<proteinExistence type="predicted"/>
<dbReference type="eggNOG" id="COG3706">
    <property type="taxonomic scope" value="Bacteria"/>
</dbReference>
<protein>
    <submittedName>
        <fullName evidence="3">Diguanylate cyclase phosphodiesterase domain-containing protein</fullName>
    </submittedName>
</protein>
<gene>
    <name evidence="3" type="ORF">FD16_GL001597</name>
</gene>
<dbReference type="PANTHER" id="PTHR45138">
    <property type="entry name" value="REGULATORY COMPONENTS OF SENSORY TRANSDUCTION SYSTEM"/>
    <property type="match status" value="1"/>
</dbReference>
<dbReference type="NCBIfam" id="TIGR00254">
    <property type="entry name" value="GGDEF"/>
    <property type="match status" value="1"/>
</dbReference>
<dbReference type="EMBL" id="AZGF01000037">
    <property type="protein sequence ID" value="KRM09675.1"/>
    <property type="molecule type" value="Genomic_DNA"/>
</dbReference>
<keyword evidence="1" id="KW-1133">Transmembrane helix</keyword>
<dbReference type="AlphaFoldDB" id="A0A0R1W0N2"/>
<feature type="domain" description="GGDEF" evidence="2">
    <location>
        <begin position="245"/>
        <end position="383"/>
    </location>
</feature>
<dbReference type="GO" id="GO:0052621">
    <property type="term" value="F:diguanylate cyclase activity"/>
    <property type="evidence" value="ECO:0007669"/>
    <property type="project" value="TreeGrafter"/>
</dbReference>
<feature type="transmembrane region" description="Helical" evidence="1">
    <location>
        <begin position="43"/>
        <end position="61"/>
    </location>
</feature>
<dbReference type="InterPro" id="IPR043128">
    <property type="entry name" value="Rev_trsase/Diguanyl_cyclase"/>
</dbReference>
<keyword evidence="4" id="KW-1185">Reference proteome</keyword>
<accession>A0A0R1W0N2</accession>
<dbReference type="Gene3D" id="3.30.70.270">
    <property type="match status" value="1"/>
</dbReference>
<evidence type="ECO:0000256" key="1">
    <source>
        <dbReference type="SAM" id="Phobius"/>
    </source>
</evidence>
<keyword evidence="1" id="KW-0472">Membrane</keyword>
<reference evidence="3 4" key="1">
    <citation type="journal article" date="2015" name="Genome Announc.">
        <title>Expanding the biotechnology potential of lactobacilli through comparative genomics of 213 strains and associated genera.</title>
        <authorList>
            <person name="Sun Z."/>
            <person name="Harris H.M."/>
            <person name="McCann A."/>
            <person name="Guo C."/>
            <person name="Argimon S."/>
            <person name="Zhang W."/>
            <person name="Yang X."/>
            <person name="Jeffery I.B."/>
            <person name="Cooney J.C."/>
            <person name="Kagawa T.F."/>
            <person name="Liu W."/>
            <person name="Song Y."/>
            <person name="Salvetti E."/>
            <person name="Wrobel A."/>
            <person name="Rasinkangas P."/>
            <person name="Parkhill J."/>
            <person name="Rea M.C."/>
            <person name="O'Sullivan O."/>
            <person name="Ritari J."/>
            <person name="Douillard F.P."/>
            <person name="Paul Ross R."/>
            <person name="Yang R."/>
            <person name="Briner A.E."/>
            <person name="Felis G.E."/>
            <person name="de Vos W.M."/>
            <person name="Barrangou R."/>
            <person name="Klaenhammer T.R."/>
            <person name="Caufield P.W."/>
            <person name="Cui Y."/>
            <person name="Zhang H."/>
            <person name="O'Toole P.W."/>
        </authorList>
    </citation>
    <scope>NUCLEOTIDE SEQUENCE [LARGE SCALE GENOMIC DNA]</scope>
    <source>
        <strain evidence="3 4">DSM 5007</strain>
    </source>
</reference>
<dbReference type="Pfam" id="PF00990">
    <property type="entry name" value="GGDEF"/>
    <property type="match status" value="1"/>
</dbReference>
<dbReference type="STRING" id="1423807.FD16_GL001597"/>
<dbReference type="SMART" id="SM00267">
    <property type="entry name" value="GGDEF"/>
    <property type="match status" value="1"/>
</dbReference>
<organism evidence="3 4">
    <name type="scientific">Paucilactobacillus suebicus DSM 5007 = KCTC 3549</name>
    <dbReference type="NCBI Taxonomy" id="1423807"/>
    <lineage>
        <taxon>Bacteria</taxon>
        <taxon>Bacillati</taxon>
        <taxon>Bacillota</taxon>
        <taxon>Bacilli</taxon>
        <taxon>Lactobacillales</taxon>
        <taxon>Lactobacillaceae</taxon>
        <taxon>Paucilactobacillus</taxon>
    </lineage>
</organism>
<dbReference type="CDD" id="cd01949">
    <property type="entry name" value="GGDEF"/>
    <property type="match status" value="1"/>
</dbReference>
<evidence type="ECO:0000259" key="2">
    <source>
        <dbReference type="PROSITE" id="PS50887"/>
    </source>
</evidence>
<dbReference type="PANTHER" id="PTHR45138:SF9">
    <property type="entry name" value="DIGUANYLATE CYCLASE DGCM-RELATED"/>
    <property type="match status" value="1"/>
</dbReference>
<dbReference type="PATRIC" id="fig|1423807.3.peg.1637"/>
<comment type="caution">
    <text evidence="3">The sequence shown here is derived from an EMBL/GenBank/DDBJ whole genome shotgun (WGS) entry which is preliminary data.</text>
</comment>
<feature type="transmembrane region" description="Helical" evidence="1">
    <location>
        <begin position="179"/>
        <end position="198"/>
    </location>
</feature>
<dbReference type="Proteomes" id="UP000051820">
    <property type="component" value="Unassembled WGS sequence"/>
</dbReference>
<evidence type="ECO:0000313" key="4">
    <source>
        <dbReference type="Proteomes" id="UP000051820"/>
    </source>
</evidence>
<feature type="transmembrane region" description="Helical" evidence="1">
    <location>
        <begin position="6"/>
        <end position="31"/>
    </location>
</feature>
<dbReference type="PROSITE" id="PS50887">
    <property type="entry name" value="GGDEF"/>
    <property type="match status" value="1"/>
</dbReference>
<dbReference type="InterPro" id="IPR029787">
    <property type="entry name" value="Nucleotide_cyclase"/>
</dbReference>
<feature type="transmembrane region" description="Helical" evidence="1">
    <location>
        <begin position="73"/>
        <end position="92"/>
    </location>
</feature>
<sequence>MNFGTIALSYISSLIANAVVLLGGVSLYMWVEKEAENQFVVKHRNLILCSLGIALLLLAYMEAQSNNLMSSHLTGFHWTYLNLVIVALYNLILRLHIKTQLAITLIFTVLWGLSSILGHQISSITVEQTVRLMIVEVIVYIFAERIQSNKWLYLGAFLIFSAVALSMGSMLYSGQTSMAWVRQLVALAVLELVVYLYTRALRLQNEKMARFKHQAEYDGLTGVATFTVFNHDLQQLYNQFKGDGKAYAMYAMDVDHFKRINDTYGHVAGNEVLKSIAHQISEIVENSEFPGRLYRTGGEEFTVIVSDIQPDLTRAEKISRQIQNEVRKLKFDFKGQAIGVTISIGEDIAVESDANYLDLYKRADQFLYTSKHNGRNAITLRGETLSREVGLE</sequence>
<dbReference type="OrthoDB" id="9759607at2"/>
<dbReference type="InterPro" id="IPR050469">
    <property type="entry name" value="Diguanylate_Cyclase"/>
</dbReference>
<evidence type="ECO:0000313" key="3">
    <source>
        <dbReference type="EMBL" id="KRM09675.1"/>
    </source>
</evidence>
<feature type="transmembrane region" description="Helical" evidence="1">
    <location>
        <begin position="151"/>
        <end position="173"/>
    </location>
</feature>